<evidence type="ECO:0000313" key="2">
    <source>
        <dbReference type="Proteomes" id="UP001367508"/>
    </source>
</evidence>
<protein>
    <submittedName>
        <fullName evidence="1">Uncharacterized protein</fullName>
    </submittedName>
</protein>
<dbReference type="EMBL" id="JAYMYQ010000008">
    <property type="protein sequence ID" value="KAK7315587.1"/>
    <property type="molecule type" value="Genomic_DNA"/>
</dbReference>
<dbReference type="InterPro" id="IPR031610">
    <property type="entry name" value="TIC110"/>
</dbReference>
<dbReference type="GO" id="GO:0061927">
    <property type="term" value="C:TOC-TIC supercomplex I"/>
    <property type="evidence" value="ECO:0007669"/>
    <property type="project" value="TreeGrafter"/>
</dbReference>
<dbReference type="Pfam" id="PF16940">
    <property type="entry name" value="Tic110"/>
    <property type="match status" value="2"/>
</dbReference>
<reference evidence="1 2" key="1">
    <citation type="submission" date="2024-01" db="EMBL/GenBank/DDBJ databases">
        <title>The genomes of 5 underutilized Papilionoideae crops provide insights into root nodulation and disease resistanc.</title>
        <authorList>
            <person name="Jiang F."/>
        </authorList>
    </citation>
    <scope>NUCLEOTIDE SEQUENCE [LARGE SCALE GENOMIC DNA]</scope>
    <source>
        <strain evidence="1">LVBAO_FW01</strain>
        <tissue evidence="1">Leaves</tissue>
    </source>
</reference>
<accession>A0AAN9PZ04</accession>
<sequence>MEDLKLLYRAYVSDVFSSGHMEDNKLAALNQLRNIFGLGKHETKATSLDVTSKKKLQQCITDRELNDDDVVALLKLRDAMASGVDGHDDDIKKSVIKAAHGLRLNRETVMSIASKLSVILGLNCKEILDVHKSLDEQGFRQQTEVILANGQLTKARAEQLSNL</sequence>
<name>A0AAN9PZ04_CANGL</name>
<comment type="caution">
    <text evidence="1">The sequence shown here is derived from an EMBL/GenBank/DDBJ whole genome shotgun (WGS) entry which is preliminary data.</text>
</comment>
<dbReference type="AlphaFoldDB" id="A0AAN9PZ04"/>
<dbReference type="Proteomes" id="UP001367508">
    <property type="component" value="Unassembled WGS sequence"/>
</dbReference>
<dbReference type="PANTHER" id="PTHR34935">
    <property type="entry name" value="PROTEIN TIC110, CHLOROPLASTIC"/>
    <property type="match status" value="1"/>
</dbReference>
<evidence type="ECO:0000313" key="1">
    <source>
        <dbReference type="EMBL" id="KAK7315587.1"/>
    </source>
</evidence>
<gene>
    <name evidence="1" type="ORF">VNO77_34144</name>
</gene>
<dbReference type="GO" id="GO:0045037">
    <property type="term" value="P:protein import into chloroplast stroma"/>
    <property type="evidence" value="ECO:0007669"/>
    <property type="project" value="TreeGrafter"/>
</dbReference>
<dbReference type="PANTHER" id="PTHR34935:SF3">
    <property type="entry name" value="PROTEIN TIC110, CHLOROPLASTIC"/>
    <property type="match status" value="1"/>
</dbReference>
<keyword evidence="2" id="KW-1185">Reference proteome</keyword>
<organism evidence="1 2">
    <name type="scientific">Canavalia gladiata</name>
    <name type="common">Sword bean</name>
    <name type="synonym">Dolichos gladiatus</name>
    <dbReference type="NCBI Taxonomy" id="3824"/>
    <lineage>
        <taxon>Eukaryota</taxon>
        <taxon>Viridiplantae</taxon>
        <taxon>Streptophyta</taxon>
        <taxon>Embryophyta</taxon>
        <taxon>Tracheophyta</taxon>
        <taxon>Spermatophyta</taxon>
        <taxon>Magnoliopsida</taxon>
        <taxon>eudicotyledons</taxon>
        <taxon>Gunneridae</taxon>
        <taxon>Pentapetalae</taxon>
        <taxon>rosids</taxon>
        <taxon>fabids</taxon>
        <taxon>Fabales</taxon>
        <taxon>Fabaceae</taxon>
        <taxon>Papilionoideae</taxon>
        <taxon>50 kb inversion clade</taxon>
        <taxon>NPAAA clade</taxon>
        <taxon>indigoferoid/millettioid clade</taxon>
        <taxon>Phaseoleae</taxon>
        <taxon>Canavalia</taxon>
    </lineage>
</organism>
<proteinExistence type="predicted"/>